<dbReference type="EMBL" id="BSXT01000031">
    <property type="protein sequence ID" value="GMF15293.1"/>
    <property type="molecule type" value="Genomic_DNA"/>
</dbReference>
<accession>A0A9W6TKE6</accession>
<sequence>MLCPHTRRLADHWATTKTGAVPAGTFGRHMSKAWFWWILQNLHFSNNADQQAGTDRAWKVRPVVGVLLKTFRAGYDFPPVLSFDEAIIPSRSRHNVTRQLDVYCGSDQHASELGGHLSTRFSADPNSGPAAVIRNLHEILPSPEDGVFHVVVTDRFYTSAKLALQLLARNIYMVGTIQTNEAGYPQKVKAETETRPKGVPCGDTKLAIAKACLELTLLRW</sequence>
<evidence type="ECO:0000313" key="3">
    <source>
        <dbReference type="Proteomes" id="UP001165121"/>
    </source>
</evidence>
<proteinExistence type="predicted"/>
<dbReference type="OrthoDB" id="104649at2759"/>
<gene>
    <name evidence="2" type="ORF">Pfra01_000037100</name>
</gene>
<dbReference type="PANTHER" id="PTHR46599">
    <property type="entry name" value="PIGGYBAC TRANSPOSABLE ELEMENT-DERIVED PROTEIN 4"/>
    <property type="match status" value="1"/>
</dbReference>
<keyword evidence="3" id="KW-1185">Reference proteome</keyword>
<dbReference type="InterPro" id="IPR029526">
    <property type="entry name" value="PGBD"/>
</dbReference>
<evidence type="ECO:0000313" key="2">
    <source>
        <dbReference type="EMBL" id="GMF15293.1"/>
    </source>
</evidence>
<dbReference type="Pfam" id="PF13843">
    <property type="entry name" value="DDE_Tnp_1_7"/>
    <property type="match status" value="1"/>
</dbReference>
<name>A0A9W6TKE6_9STRA</name>
<dbReference type="PANTHER" id="PTHR46599:SF3">
    <property type="entry name" value="PIGGYBAC TRANSPOSABLE ELEMENT-DERIVED PROTEIN 4"/>
    <property type="match status" value="1"/>
</dbReference>
<dbReference type="Proteomes" id="UP001165121">
    <property type="component" value="Unassembled WGS sequence"/>
</dbReference>
<reference evidence="2" key="1">
    <citation type="submission" date="2023-04" db="EMBL/GenBank/DDBJ databases">
        <title>Phytophthora fragariaefolia NBRC 109709.</title>
        <authorList>
            <person name="Ichikawa N."/>
            <person name="Sato H."/>
            <person name="Tonouchi N."/>
        </authorList>
    </citation>
    <scope>NUCLEOTIDE SEQUENCE</scope>
    <source>
        <strain evidence="2">NBRC 109709</strain>
    </source>
</reference>
<organism evidence="2 3">
    <name type="scientific">Phytophthora fragariaefolia</name>
    <dbReference type="NCBI Taxonomy" id="1490495"/>
    <lineage>
        <taxon>Eukaryota</taxon>
        <taxon>Sar</taxon>
        <taxon>Stramenopiles</taxon>
        <taxon>Oomycota</taxon>
        <taxon>Peronosporomycetes</taxon>
        <taxon>Peronosporales</taxon>
        <taxon>Peronosporaceae</taxon>
        <taxon>Phytophthora</taxon>
    </lineage>
</organism>
<feature type="domain" description="PiggyBac transposable element-derived protein" evidence="1">
    <location>
        <begin position="8"/>
        <end position="204"/>
    </location>
</feature>
<dbReference type="AlphaFoldDB" id="A0A9W6TKE6"/>
<evidence type="ECO:0000259" key="1">
    <source>
        <dbReference type="Pfam" id="PF13843"/>
    </source>
</evidence>
<comment type="caution">
    <text evidence="2">The sequence shown here is derived from an EMBL/GenBank/DDBJ whole genome shotgun (WGS) entry which is preliminary data.</text>
</comment>
<protein>
    <submittedName>
        <fullName evidence="2">Unnamed protein product</fullName>
    </submittedName>
</protein>